<dbReference type="PANTHER" id="PTHR24061">
    <property type="entry name" value="CALCIUM-SENSING RECEPTOR-RELATED"/>
    <property type="match status" value="1"/>
</dbReference>
<feature type="transmembrane region" description="Helical" evidence="11">
    <location>
        <begin position="398"/>
        <end position="421"/>
    </location>
</feature>
<proteinExistence type="predicted"/>
<gene>
    <name evidence="14" type="primary">LOC107122969</name>
</gene>
<dbReference type="Gene3D" id="3.40.50.2300">
    <property type="match status" value="3"/>
</dbReference>
<keyword evidence="5 11" id="KW-1133">Transmembrane helix</keyword>
<organism evidence="13 14">
    <name type="scientific">Gekko japonicus</name>
    <name type="common">Schlegel's Japanese gecko</name>
    <dbReference type="NCBI Taxonomy" id="146911"/>
    <lineage>
        <taxon>Eukaryota</taxon>
        <taxon>Metazoa</taxon>
        <taxon>Chordata</taxon>
        <taxon>Craniata</taxon>
        <taxon>Vertebrata</taxon>
        <taxon>Euteleostomi</taxon>
        <taxon>Lepidosauria</taxon>
        <taxon>Squamata</taxon>
        <taxon>Bifurcata</taxon>
        <taxon>Gekkota</taxon>
        <taxon>Gekkonidae</taxon>
        <taxon>Gekkoninae</taxon>
        <taxon>Gekko</taxon>
    </lineage>
</organism>
<dbReference type="InterPro" id="IPR017978">
    <property type="entry name" value="GPCR_3_C"/>
</dbReference>
<feature type="transmembrane region" description="Helical" evidence="11">
    <location>
        <begin position="354"/>
        <end position="372"/>
    </location>
</feature>
<dbReference type="Pfam" id="PF00003">
    <property type="entry name" value="7tm_3"/>
    <property type="match status" value="1"/>
</dbReference>
<dbReference type="PROSITE" id="PS00981">
    <property type="entry name" value="G_PROTEIN_RECEP_F3_3"/>
    <property type="match status" value="1"/>
</dbReference>
<keyword evidence="3 11" id="KW-0812">Transmembrane</keyword>
<keyword evidence="2" id="KW-1003">Cell membrane</keyword>
<evidence type="ECO:0000256" key="7">
    <source>
        <dbReference type="ARBA" id="ARBA00023136"/>
    </source>
</evidence>
<feature type="transmembrane region" description="Helical" evidence="11">
    <location>
        <begin position="433"/>
        <end position="453"/>
    </location>
</feature>
<keyword evidence="9" id="KW-0325">Glycoprotein</keyword>
<feature type="transmembrane region" description="Helical" evidence="11">
    <location>
        <begin position="277"/>
        <end position="297"/>
    </location>
</feature>
<evidence type="ECO:0000256" key="10">
    <source>
        <dbReference type="ARBA" id="ARBA00023224"/>
    </source>
</evidence>
<dbReference type="InterPro" id="IPR017979">
    <property type="entry name" value="GPCR_3_CS"/>
</dbReference>
<evidence type="ECO:0000313" key="13">
    <source>
        <dbReference type="Proteomes" id="UP000694871"/>
    </source>
</evidence>
<dbReference type="InterPro" id="IPR000068">
    <property type="entry name" value="GPCR_3_Ca_sens_rcpt-rel"/>
</dbReference>
<dbReference type="InterPro" id="IPR000337">
    <property type="entry name" value="GPCR_3"/>
</dbReference>
<keyword evidence="13" id="KW-1185">Reference proteome</keyword>
<feature type="transmembrane region" description="Helical" evidence="11">
    <location>
        <begin position="239"/>
        <end position="261"/>
    </location>
</feature>
<feature type="transmembrane region" description="Helical" evidence="11">
    <location>
        <begin position="309"/>
        <end position="334"/>
    </location>
</feature>
<comment type="subcellular location">
    <subcellularLocation>
        <location evidence="1">Cell membrane</location>
        <topology evidence="1">Multi-pass membrane protein</topology>
    </subcellularLocation>
</comment>
<dbReference type="SUPFAM" id="SSF53822">
    <property type="entry name" value="Periplasmic binding protein-like I"/>
    <property type="match status" value="2"/>
</dbReference>
<sequence length="505" mass="56454">MAFAVKEINDNLRILPNVTVGFHIWDSYFNARETYRATVELLSTKNRLLPNYNCDFQNNMIAVIGGLEAETSLYIASVLAIYNIPQLHRFLKRVSFNNSAGEKISFDTSGELTTGYDIINWLAFPNQSFFKVKIGEVHPEAPADQMLTINDDDITWNSCSGQTQPLSVCSESCLPGFWKRMKEGEPFCCYDCFPCPEGKISNQKDLLACMTCTQDHYPNRGRNQCIPKDVSFLSHEEPLGITLVTFVLSFSFITLLVLGVFMKHHNTPIVKANNRNLTYALLICLLLCFLCALLFIGQPQLVSCLLQQTTFGMVFSVAISCVLAKTVMVVLAFLSIQPGSSLRNWVGKRVGNTIVISCSLFQAALCFAWLATSPPFPDVDVYSKTESIVLECNVGSVIMFYCVVGYMGFLAIVSFVVAFLARKLPDSFNEAKFITFSLLVFCSVWMSFVPTYLSTKGKSMVAVEIFSILASSAGLLGCIFAPKCFIIMLRPELNNREQLIRRKEE</sequence>
<dbReference type="PROSITE" id="PS50259">
    <property type="entry name" value="G_PROTEIN_RECEP_F3_4"/>
    <property type="match status" value="1"/>
</dbReference>
<evidence type="ECO:0000313" key="14">
    <source>
        <dbReference type="RefSeq" id="XP_015281607.1"/>
    </source>
</evidence>
<dbReference type="PANTHER" id="PTHR24061:SF599">
    <property type="entry name" value="G-PROTEIN COUPLED RECEPTORS FAMILY 3 PROFILE DOMAIN-CONTAINING PROTEIN"/>
    <property type="match status" value="1"/>
</dbReference>
<evidence type="ECO:0000256" key="9">
    <source>
        <dbReference type="ARBA" id="ARBA00023180"/>
    </source>
</evidence>
<dbReference type="InterPro" id="IPR004073">
    <property type="entry name" value="GPCR_3_vmron_rcpt_2"/>
</dbReference>
<reference evidence="14" key="1">
    <citation type="submission" date="2025-08" db="UniProtKB">
        <authorList>
            <consortium name="RefSeq"/>
        </authorList>
    </citation>
    <scope>IDENTIFICATION</scope>
</reference>
<dbReference type="GeneID" id="107122969"/>
<evidence type="ECO:0000259" key="12">
    <source>
        <dbReference type="PROSITE" id="PS50259"/>
    </source>
</evidence>
<evidence type="ECO:0000256" key="5">
    <source>
        <dbReference type="ARBA" id="ARBA00022989"/>
    </source>
</evidence>
<dbReference type="Pfam" id="PF07562">
    <property type="entry name" value="NCD3G"/>
    <property type="match status" value="1"/>
</dbReference>
<evidence type="ECO:0000256" key="11">
    <source>
        <dbReference type="SAM" id="Phobius"/>
    </source>
</evidence>
<evidence type="ECO:0000256" key="1">
    <source>
        <dbReference type="ARBA" id="ARBA00004651"/>
    </source>
</evidence>
<dbReference type="PRINTS" id="PR00248">
    <property type="entry name" value="GPCRMGR"/>
</dbReference>
<accession>A0ABM1L6M0</accession>
<evidence type="ECO:0000256" key="2">
    <source>
        <dbReference type="ARBA" id="ARBA00022475"/>
    </source>
</evidence>
<protein>
    <submittedName>
        <fullName evidence="14">Vomeronasal type-2 receptor 26-like</fullName>
    </submittedName>
</protein>
<keyword evidence="10" id="KW-0807">Transducer</keyword>
<dbReference type="InterPro" id="IPR028082">
    <property type="entry name" value="Peripla_BP_I"/>
</dbReference>
<keyword evidence="7 11" id="KW-0472">Membrane</keyword>
<dbReference type="CDD" id="cd15283">
    <property type="entry name" value="7tmC_V2R_pheromone"/>
    <property type="match status" value="1"/>
</dbReference>
<keyword evidence="8" id="KW-0675">Receptor</keyword>
<dbReference type="InterPro" id="IPR011500">
    <property type="entry name" value="GPCR_3_9-Cys_dom"/>
</dbReference>
<keyword evidence="6" id="KW-0297">G-protein coupled receptor</keyword>
<dbReference type="Proteomes" id="UP000694871">
    <property type="component" value="Unplaced"/>
</dbReference>
<dbReference type="RefSeq" id="XP_015281607.1">
    <property type="nucleotide sequence ID" value="XM_015426121.1"/>
</dbReference>
<dbReference type="Gene3D" id="2.10.50.30">
    <property type="entry name" value="GPCR, family 3, nine cysteines domain"/>
    <property type="match status" value="1"/>
</dbReference>
<name>A0ABM1L6M0_GEKJA</name>
<evidence type="ECO:0000256" key="3">
    <source>
        <dbReference type="ARBA" id="ARBA00022692"/>
    </source>
</evidence>
<keyword evidence="4" id="KW-0732">Signal</keyword>
<feature type="transmembrane region" description="Helical" evidence="11">
    <location>
        <begin position="465"/>
        <end position="489"/>
    </location>
</feature>
<evidence type="ECO:0000256" key="8">
    <source>
        <dbReference type="ARBA" id="ARBA00023170"/>
    </source>
</evidence>
<dbReference type="InterPro" id="IPR038550">
    <property type="entry name" value="GPCR_3_9-Cys_sf"/>
</dbReference>
<feature type="domain" description="G-protein coupled receptors family 3 profile" evidence="12">
    <location>
        <begin position="239"/>
        <end position="503"/>
    </location>
</feature>
<evidence type="ECO:0000256" key="4">
    <source>
        <dbReference type="ARBA" id="ARBA00022729"/>
    </source>
</evidence>
<dbReference type="PRINTS" id="PR01535">
    <property type="entry name" value="VOMERONASL2R"/>
</dbReference>
<evidence type="ECO:0000256" key="6">
    <source>
        <dbReference type="ARBA" id="ARBA00023040"/>
    </source>
</evidence>